<reference evidence="2 3" key="1">
    <citation type="submission" date="2019-03" db="EMBL/GenBank/DDBJ databases">
        <title>First draft genome of Liparis tanakae, snailfish: a comprehensive survey of snailfish specific genes.</title>
        <authorList>
            <person name="Kim W."/>
            <person name="Song I."/>
            <person name="Jeong J.-H."/>
            <person name="Kim D."/>
            <person name="Kim S."/>
            <person name="Ryu S."/>
            <person name="Song J.Y."/>
            <person name="Lee S.K."/>
        </authorList>
    </citation>
    <scope>NUCLEOTIDE SEQUENCE [LARGE SCALE GENOMIC DNA]</scope>
    <source>
        <tissue evidence="2">Muscle</tissue>
    </source>
</reference>
<feature type="compositionally biased region" description="Polar residues" evidence="1">
    <location>
        <begin position="67"/>
        <end position="89"/>
    </location>
</feature>
<dbReference type="AlphaFoldDB" id="A0A4Z2FMK9"/>
<feature type="region of interest" description="Disordered" evidence="1">
    <location>
        <begin position="1"/>
        <end position="89"/>
    </location>
</feature>
<organism evidence="2 3">
    <name type="scientific">Liparis tanakae</name>
    <name type="common">Tanaka's snailfish</name>
    <dbReference type="NCBI Taxonomy" id="230148"/>
    <lineage>
        <taxon>Eukaryota</taxon>
        <taxon>Metazoa</taxon>
        <taxon>Chordata</taxon>
        <taxon>Craniata</taxon>
        <taxon>Vertebrata</taxon>
        <taxon>Euteleostomi</taxon>
        <taxon>Actinopterygii</taxon>
        <taxon>Neopterygii</taxon>
        <taxon>Teleostei</taxon>
        <taxon>Neoteleostei</taxon>
        <taxon>Acanthomorphata</taxon>
        <taxon>Eupercaria</taxon>
        <taxon>Perciformes</taxon>
        <taxon>Cottioidei</taxon>
        <taxon>Cottales</taxon>
        <taxon>Liparidae</taxon>
        <taxon>Liparis</taxon>
    </lineage>
</organism>
<dbReference type="EMBL" id="SRLO01001034">
    <property type="protein sequence ID" value="TNN42467.1"/>
    <property type="molecule type" value="Genomic_DNA"/>
</dbReference>
<comment type="caution">
    <text evidence="2">The sequence shown here is derived from an EMBL/GenBank/DDBJ whole genome shotgun (WGS) entry which is preliminary data.</text>
</comment>
<sequence length="89" mass="9600">MEGSRWSSSDDDSVGRERGETAGAPSSLGKDLQLGVDVNILHISSRQPGASKPREPRSHGSQRHNYHTPSPQQRHGNGGVTANWNSRTA</sequence>
<evidence type="ECO:0000313" key="2">
    <source>
        <dbReference type="EMBL" id="TNN42467.1"/>
    </source>
</evidence>
<gene>
    <name evidence="2" type="ORF">EYF80_047363</name>
</gene>
<evidence type="ECO:0000256" key="1">
    <source>
        <dbReference type="SAM" id="MobiDB-lite"/>
    </source>
</evidence>
<name>A0A4Z2FMK9_9TELE</name>
<accession>A0A4Z2FMK9</accession>
<proteinExistence type="predicted"/>
<protein>
    <submittedName>
        <fullName evidence="2">Uncharacterized protein</fullName>
    </submittedName>
</protein>
<keyword evidence="3" id="KW-1185">Reference proteome</keyword>
<evidence type="ECO:0000313" key="3">
    <source>
        <dbReference type="Proteomes" id="UP000314294"/>
    </source>
</evidence>
<dbReference type="Proteomes" id="UP000314294">
    <property type="component" value="Unassembled WGS sequence"/>
</dbReference>